<evidence type="ECO:0000313" key="1">
    <source>
        <dbReference type="EMBL" id="ABU74948.1"/>
    </source>
</evidence>
<dbReference type="AlphaFoldDB" id="A7N7X2"/>
<reference evidence="1 2" key="1">
    <citation type="submission" date="2007-08" db="EMBL/GenBank/DDBJ databases">
        <authorList>
            <consortium name="The Vibrio harveyi Genome Sequencing Project"/>
            <person name="Bassler B."/>
            <person name="Clifton S.W."/>
            <person name="Fulton L."/>
            <person name="Delehaunty K."/>
            <person name="Fronick C."/>
            <person name="Harrison M."/>
            <person name="Markivic C."/>
            <person name="Fulton R."/>
            <person name="Tin-Wollam A.-M."/>
            <person name="Shah N."/>
            <person name="Pepin K."/>
            <person name="Nash W."/>
            <person name="Thiruvilangam P."/>
            <person name="Bhonagiri V."/>
            <person name="Waters C."/>
            <person name="Tu K.C."/>
            <person name="Irgon J."/>
            <person name="Wilson R.K."/>
        </authorList>
    </citation>
    <scope>NUCLEOTIDE SEQUENCE [LARGE SCALE GENOMIC DNA]</scope>
    <source>
        <strain evidence="2">ATCC BAA-1116 / BB120</strain>
    </source>
</reference>
<proteinExistence type="predicted"/>
<dbReference type="PATRIC" id="fig|338187.36.peg.5900"/>
<evidence type="ECO:0000313" key="2">
    <source>
        <dbReference type="Proteomes" id="UP000008152"/>
    </source>
</evidence>
<dbReference type="Proteomes" id="UP000008152">
    <property type="component" value="Chromosome II"/>
</dbReference>
<gene>
    <name evidence="1" type="ordered locus">VIBHAR_07075</name>
</gene>
<organism evidence="1 2">
    <name type="scientific">Vibrio campbellii (strain ATCC BAA-1116)</name>
    <dbReference type="NCBI Taxonomy" id="2902295"/>
    <lineage>
        <taxon>Bacteria</taxon>
        <taxon>Pseudomonadati</taxon>
        <taxon>Pseudomonadota</taxon>
        <taxon>Gammaproteobacteria</taxon>
        <taxon>Vibrionales</taxon>
        <taxon>Vibrionaceae</taxon>
        <taxon>Vibrio</taxon>
    </lineage>
</organism>
<dbReference type="EMBL" id="CP000790">
    <property type="protein sequence ID" value="ABU74948.1"/>
    <property type="molecule type" value="Genomic_DNA"/>
</dbReference>
<protein>
    <submittedName>
        <fullName evidence="1">Uncharacterized protein</fullName>
    </submittedName>
</protein>
<name>A7N7X2_VIBC1</name>
<accession>A7N7X2</accession>
<dbReference type="KEGG" id="vha:VIBHAR_07075"/>
<sequence length="35" mass="3832">MELREEPSSSDAATSKLVLKVQASIQVLKQKFAKA</sequence>